<feature type="domain" description="Peptidase S24/S26A/S26B/S26C" evidence="12">
    <location>
        <begin position="88"/>
        <end position="203"/>
    </location>
</feature>
<evidence type="ECO:0000256" key="6">
    <source>
        <dbReference type="ARBA" id="ARBA00022813"/>
    </source>
</evidence>
<dbReference type="Pfam" id="PF00717">
    <property type="entry name" value="Peptidase_S24"/>
    <property type="match status" value="1"/>
</dbReference>
<accession>A0A0F9QMZ5</accession>
<dbReference type="InterPro" id="IPR039418">
    <property type="entry name" value="LexA-like"/>
</dbReference>
<dbReference type="Gene3D" id="2.10.109.10">
    <property type="entry name" value="Umud Fragment, subunit A"/>
    <property type="match status" value="1"/>
</dbReference>
<keyword evidence="8" id="KW-0238">DNA-binding</keyword>
<proteinExistence type="inferred from homology"/>
<evidence type="ECO:0000256" key="7">
    <source>
        <dbReference type="ARBA" id="ARBA00023015"/>
    </source>
</evidence>
<evidence type="ECO:0000256" key="2">
    <source>
        <dbReference type="ARBA" id="ARBA00022491"/>
    </source>
</evidence>
<dbReference type="InterPro" id="IPR015927">
    <property type="entry name" value="Peptidase_S24_S26A/B/C"/>
</dbReference>
<dbReference type="InterPro" id="IPR006197">
    <property type="entry name" value="Peptidase_S24_LexA"/>
</dbReference>
<evidence type="ECO:0000313" key="14">
    <source>
        <dbReference type="EMBL" id="KKN38367.1"/>
    </source>
</evidence>
<dbReference type="SUPFAM" id="SSF51306">
    <property type="entry name" value="LexA/Signal peptidase"/>
    <property type="match status" value="1"/>
</dbReference>
<keyword evidence="9" id="KW-0804">Transcription</keyword>
<dbReference type="GO" id="GO:0004252">
    <property type="term" value="F:serine-type endopeptidase activity"/>
    <property type="evidence" value="ECO:0007669"/>
    <property type="project" value="InterPro"/>
</dbReference>
<dbReference type="HAMAP" id="MF_00015">
    <property type="entry name" value="LexA"/>
    <property type="match status" value="1"/>
</dbReference>
<keyword evidence="3" id="KW-0235">DNA replication</keyword>
<evidence type="ECO:0000256" key="1">
    <source>
        <dbReference type="ARBA" id="ARBA00007484"/>
    </source>
</evidence>
<keyword evidence="6" id="KW-0068">Autocatalytic cleavage</keyword>
<evidence type="ECO:0008006" key="15">
    <source>
        <dbReference type="Google" id="ProtNLM"/>
    </source>
</evidence>
<dbReference type="InterPro" id="IPR050077">
    <property type="entry name" value="LexA_repressor"/>
</dbReference>
<dbReference type="InterPro" id="IPR036286">
    <property type="entry name" value="LexA/Signal_pep-like_sf"/>
</dbReference>
<evidence type="ECO:0000256" key="9">
    <source>
        <dbReference type="ARBA" id="ARBA00023163"/>
    </source>
</evidence>
<keyword evidence="7" id="KW-0805">Transcription regulation</keyword>
<evidence type="ECO:0000259" key="13">
    <source>
        <dbReference type="Pfam" id="PF01726"/>
    </source>
</evidence>
<comment type="caution">
    <text evidence="14">The sequence shown here is derived from an EMBL/GenBank/DDBJ whole genome shotgun (WGS) entry which is preliminary data.</text>
</comment>
<reference evidence="14" key="1">
    <citation type="journal article" date="2015" name="Nature">
        <title>Complex archaea that bridge the gap between prokaryotes and eukaryotes.</title>
        <authorList>
            <person name="Spang A."/>
            <person name="Saw J.H."/>
            <person name="Jorgensen S.L."/>
            <person name="Zaremba-Niedzwiedzka K."/>
            <person name="Martijn J."/>
            <person name="Lind A.E."/>
            <person name="van Eijk R."/>
            <person name="Schleper C."/>
            <person name="Guy L."/>
            <person name="Ettema T.J."/>
        </authorList>
    </citation>
    <scope>NUCLEOTIDE SEQUENCE</scope>
</reference>
<keyword evidence="5" id="KW-0378">Hydrolase</keyword>
<evidence type="ECO:0000256" key="8">
    <source>
        <dbReference type="ARBA" id="ARBA00023125"/>
    </source>
</evidence>
<dbReference type="CDD" id="cd06529">
    <property type="entry name" value="S24_LexA-like"/>
    <property type="match status" value="1"/>
</dbReference>
<name>A0A0F9QMZ5_9ZZZZ</name>
<dbReference type="GO" id="GO:0006281">
    <property type="term" value="P:DNA repair"/>
    <property type="evidence" value="ECO:0007669"/>
    <property type="project" value="UniProtKB-KW"/>
</dbReference>
<comment type="similarity">
    <text evidence="1">Belongs to the peptidase S24 family.</text>
</comment>
<gene>
    <name evidence="14" type="ORF">LCGC14_0754100</name>
</gene>
<dbReference type="Pfam" id="PF01726">
    <property type="entry name" value="LexA_DNA_bind"/>
    <property type="match status" value="1"/>
</dbReference>
<dbReference type="PANTHER" id="PTHR33516:SF2">
    <property type="entry name" value="LEXA REPRESSOR-RELATED"/>
    <property type="match status" value="1"/>
</dbReference>
<dbReference type="GO" id="GO:0009432">
    <property type="term" value="P:SOS response"/>
    <property type="evidence" value="ECO:0007669"/>
    <property type="project" value="UniProtKB-KW"/>
</dbReference>
<keyword evidence="2" id="KW-0678">Repressor</keyword>
<dbReference type="Gene3D" id="1.10.10.10">
    <property type="entry name" value="Winged helix-like DNA-binding domain superfamily/Winged helix DNA-binding domain"/>
    <property type="match status" value="1"/>
</dbReference>
<dbReference type="SUPFAM" id="SSF46785">
    <property type="entry name" value="Winged helix' DNA-binding domain"/>
    <property type="match status" value="1"/>
</dbReference>
<dbReference type="PANTHER" id="PTHR33516">
    <property type="entry name" value="LEXA REPRESSOR"/>
    <property type="match status" value="1"/>
</dbReference>
<dbReference type="InterPro" id="IPR006199">
    <property type="entry name" value="LexA_DNA-bd_dom"/>
</dbReference>
<dbReference type="NCBIfam" id="TIGR00498">
    <property type="entry name" value="lexA"/>
    <property type="match status" value="1"/>
</dbReference>
<dbReference type="InterPro" id="IPR036390">
    <property type="entry name" value="WH_DNA-bd_sf"/>
</dbReference>
<keyword evidence="11" id="KW-0742">SOS response</keyword>
<dbReference type="AlphaFoldDB" id="A0A0F9QMZ5"/>
<evidence type="ECO:0000256" key="3">
    <source>
        <dbReference type="ARBA" id="ARBA00022705"/>
    </source>
</evidence>
<dbReference type="GO" id="GO:0006508">
    <property type="term" value="P:proteolysis"/>
    <property type="evidence" value="ECO:0007669"/>
    <property type="project" value="InterPro"/>
</dbReference>
<evidence type="ECO:0000256" key="10">
    <source>
        <dbReference type="ARBA" id="ARBA00023204"/>
    </source>
</evidence>
<organism evidence="14">
    <name type="scientific">marine sediment metagenome</name>
    <dbReference type="NCBI Taxonomy" id="412755"/>
    <lineage>
        <taxon>unclassified sequences</taxon>
        <taxon>metagenomes</taxon>
        <taxon>ecological metagenomes</taxon>
    </lineage>
</organism>
<sequence length="209" mass="23829">MVNKMVNKIRKKLTERQKKVLKTIEEFILEHGYSPTIRQLGEILNITNPSAVFKHTQSLEKKGYLERMKGELKLKGFPTLLKNQTRVPLVGLVPAGEPREVFDVSEEAVEVPDWMVGRKKGNIFCIHVDGKSMVDAYIDEGDRVLVERTNSASSGEMVIALLDDGSVTLKRLKIEDENVFLMPENPEFKPIKVRELRILGRVIGILRKY</sequence>
<evidence type="ECO:0000256" key="4">
    <source>
        <dbReference type="ARBA" id="ARBA00022763"/>
    </source>
</evidence>
<evidence type="ECO:0000256" key="5">
    <source>
        <dbReference type="ARBA" id="ARBA00022801"/>
    </source>
</evidence>
<evidence type="ECO:0000256" key="11">
    <source>
        <dbReference type="ARBA" id="ARBA00023236"/>
    </source>
</evidence>
<evidence type="ECO:0000259" key="12">
    <source>
        <dbReference type="Pfam" id="PF00717"/>
    </source>
</evidence>
<feature type="domain" description="LexA repressor DNA-binding" evidence="13">
    <location>
        <begin position="11"/>
        <end position="70"/>
    </location>
</feature>
<dbReference type="InterPro" id="IPR006200">
    <property type="entry name" value="LexA"/>
</dbReference>
<dbReference type="GO" id="GO:0045892">
    <property type="term" value="P:negative regulation of DNA-templated transcription"/>
    <property type="evidence" value="ECO:0007669"/>
    <property type="project" value="InterPro"/>
</dbReference>
<dbReference type="PRINTS" id="PR00726">
    <property type="entry name" value="LEXASERPTASE"/>
</dbReference>
<dbReference type="GO" id="GO:0006260">
    <property type="term" value="P:DNA replication"/>
    <property type="evidence" value="ECO:0007669"/>
    <property type="project" value="UniProtKB-KW"/>
</dbReference>
<dbReference type="GO" id="GO:0003677">
    <property type="term" value="F:DNA binding"/>
    <property type="evidence" value="ECO:0007669"/>
    <property type="project" value="UniProtKB-KW"/>
</dbReference>
<dbReference type="InterPro" id="IPR036388">
    <property type="entry name" value="WH-like_DNA-bd_sf"/>
</dbReference>
<keyword evidence="4" id="KW-0227">DNA damage</keyword>
<dbReference type="EMBL" id="LAZR01001835">
    <property type="protein sequence ID" value="KKN38367.1"/>
    <property type="molecule type" value="Genomic_DNA"/>
</dbReference>
<keyword evidence="10" id="KW-0234">DNA repair</keyword>
<protein>
    <recommendedName>
        <fullName evidence="15">LexA repressor</fullName>
    </recommendedName>
</protein>